<protein>
    <submittedName>
        <fullName evidence="1">Uncharacterized protein</fullName>
    </submittedName>
</protein>
<comment type="caution">
    <text evidence="1">The sequence shown here is derived from an EMBL/GenBank/DDBJ whole genome shotgun (WGS) entry which is preliminary data.</text>
</comment>
<gene>
    <name evidence="1" type="ORF">Vadar_003884</name>
</gene>
<name>A0ACB7XF50_9ERIC</name>
<dbReference type="Proteomes" id="UP000828048">
    <property type="component" value="Chromosome 10"/>
</dbReference>
<keyword evidence="2" id="KW-1185">Reference proteome</keyword>
<evidence type="ECO:0000313" key="1">
    <source>
        <dbReference type="EMBL" id="KAH7839414.1"/>
    </source>
</evidence>
<evidence type="ECO:0000313" key="2">
    <source>
        <dbReference type="Proteomes" id="UP000828048"/>
    </source>
</evidence>
<reference evidence="1 2" key="1">
    <citation type="journal article" date="2021" name="Hortic Res">
        <title>High-quality reference genome and annotation aids understanding of berry development for evergreen blueberry (Vaccinium darrowii).</title>
        <authorList>
            <person name="Yu J."/>
            <person name="Hulse-Kemp A.M."/>
            <person name="Babiker E."/>
            <person name="Staton M."/>
        </authorList>
    </citation>
    <scope>NUCLEOTIDE SEQUENCE [LARGE SCALE GENOMIC DNA]</scope>
    <source>
        <strain evidence="2">cv. NJ 8807/NJ 8810</strain>
        <tissue evidence="1">Young leaf</tissue>
    </source>
</reference>
<sequence length="126" mass="14623">MERRRTESPEISCKMMLVNSFRELECKYIDYLTILTEQKTIPIGPLVQQIVDGNKDLEILQWLGTKDELSTVFVSFGSESFLSKEEREEIAHGLELSGVNFIWIVRFPAGERIEIEEALLVEFPKR</sequence>
<accession>A0ACB7XF50</accession>
<organism evidence="1 2">
    <name type="scientific">Vaccinium darrowii</name>
    <dbReference type="NCBI Taxonomy" id="229202"/>
    <lineage>
        <taxon>Eukaryota</taxon>
        <taxon>Viridiplantae</taxon>
        <taxon>Streptophyta</taxon>
        <taxon>Embryophyta</taxon>
        <taxon>Tracheophyta</taxon>
        <taxon>Spermatophyta</taxon>
        <taxon>Magnoliopsida</taxon>
        <taxon>eudicotyledons</taxon>
        <taxon>Gunneridae</taxon>
        <taxon>Pentapetalae</taxon>
        <taxon>asterids</taxon>
        <taxon>Ericales</taxon>
        <taxon>Ericaceae</taxon>
        <taxon>Vaccinioideae</taxon>
        <taxon>Vaccinieae</taxon>
        <taxon>Vaccinium</taxon>
    </lineage>
</organism>
<proteinExistence type="predicted"/>
<dbReference type="EMBL" id="CM037160">
    <property type="protein sequence ID" value="KAH7839414.1"/>
    <property type="molecule type" value="Genomic_DNA"/>
</dbReference>